<sequence>MSSEDQIDYKQSIIKGILGSQILSVPFSCTLSAIVIILAARFISKTSSSQNIHTSFSVSDIQSIRLLFSKIGAFFVAFVCVAMTAMELAIVYQSAVIHPGDINYLMRAPWTSSLVPLLTALVSIATQTYFSDKTCHVVQCPKLFVPLLVILGIGSLVTGIAASVSLFTIGVERGDQITSSEGVFWSYLVITTLSSFVIMIPLLSSYFRDTKVSRIEASRKANTLKGPTKFSKFMRFFFSTYTMVFLFDLSCLITSILSASPIFQVSLKSSEAFLVLQKMMVRIMSISYLWALVDGIPKNPSFENPTDQPNHSVTKIKKSSNSRNSRIHSVSSSAFSKYSVSKSGKISTDDDEEGDEIFTYAYPPYSTSPIAVDVRVDSSPDPTPITSNFNNQVGNDYSNPIIKESNEHVMIDVDLGNRFPDEKSPQHQQENQVLVGFSNTEFKASSKTKKPLSFLPRQKPPPSSMLSTGSLPDIPTQSNFTNPPERKKPRNKNHRKSSSMKYTNSNSEESMSESLLPKNPHDSKEDQSKNIKSNHVTNAGTESDTNTNGYVKTLNDDDEDGEISSIATNGKRVH</sequence>
<feature type="transmembrane region" description="Helical" evidence="2">
    <location>
        <begin position="22"/>
        <end position="43"/>
    </location>
</feature>
<feature type="compositionally biased region" description="Polar residues" evidence="1">
    <location>
        <begin position="301"/>
        <end position="313"/>
    </location>
</feature>
<evidence type="ECO:0000256" key="2">
    <source>
        <dbReference type="SAM" id="Phobius"/>
    </source>
</evidence>
<dbReference type="GeneID" id="18937295"/>
<evidence type="ECO:0000313" key="4">
    <source>
        <dbReference type="Proteomes" id="UP000001072"/>
    </source>
</evidence>
<feature type="region of interest" description="Disordered" evidence="1">
    <location>
        <begin position="445"/>
        <end position="574"/>
    </location>
</feature>
<feature type="transmembrane region" description="Helical" evidence="2">
    <location>
        <begin position="143"/>
        <end position="164"/>
    </location>
</feature>
<accession>F4SA06</accession>
<dbReference type="HOGENOM" id="CLU_474938_0_0_1"/>
<evidence type="ECO:0000313" key="3">
    <source>
        <dbReference type="EMBL" id="EGF98520.1"/>
    </source>
</evidence>
<dbReference type="VEuPathDB" id="FungiDB:MELLADRAFT_95627"/>
<feature type="compositionally biased region" description="Basic and acidic residues" evidence="1">
    <location>
        <begin position="519"/>
        <end position="529"/>
    </location>
</feature>
<feature type="compositionally biased region" description="Polar residues" evidence="1">
    <location>
        <begin position="530"/>
        <end position="550"/>
    </location>
</feature>
<feature type="transmembrane region" description="Helical" evidence="2">
    <location>
        <begin position="71"/>
        <end position="93"/>
    </location>
</feature>
<reference evidence="4" key="1">
    <citation type="journal article" date="2011" name="Proc. Natl. Acad. Sci. U.S.A.">
        <title>Obligate biotrophy features unraveled by the genomic analysis of rust fungi.</title>
        <authorList>
            <person name="Duplessis S."/>
            <person name="Cuomo C.A."/>
            <person name="Lin Y.-C."/>
            <person name="Aerts A."/>
            <person name="Tisserant E."/>
            <person name="Veneault-Fourrey C."/>
            <person name="Joly D.L."/>
            <person name="Hacquard S."/>
            <person name="Amselem J."/>
            <person name="Cantarel B.L."/>
            <person name="Chiu R."/>
            <person name="Coutinho P.M."/>
            <person name="Feau N."/>
            <person name="Field M."/>
            <person name="Frey P."/>
            <person name="Gelhaye E."/>
            <person name="Goldberg J."/>
            <person name="Grabherr M.G."/>
            <person name="Kodira C.D."/>
            <person name="Kohler A."/>
            <person name="Kuees U."/>
            <person name="Lindquist E.A."/>
            <person name="Lucas S.M."/>
            <person name="Mago R."/>
            <person name="Mauceli E."/>
            <person name="Morin E."/>
            <person name="Murat C."/>
            <person name="Pangilinan J.L."/>
            <person name="Park R."/>
            <person name="Pearson M."/>
            <person name="Quesneville H."/>
            <person name="Rouhier N."/>
            <person name="Sakthikumar S."/>
            <person name="Salamov A.A."/>
            <person name="Schmutz J."/>
            <person name="Selles B."/>
            <person name="Shapiro H."/>
            <person name="Tanguay P."/>
            <person name="Tuskan G.A."/>
            <person name="Henrissat B."/>
            <person name="Van de Peer Y."/>
            <person name="Rouze P."/>
            <person name="Ellis J.G."/>
            <person name="Dodds P.N."/>
            <person name="Schein J.E."/>
            <person name="Zhong S."/>
            <person name="Hamelin R.C."/>
            <person name="Grigoriev I.V."/>
            <person name="Szabo L.J."/>
            <person name="Martin F."/>
        </authorList>
    </citation>
    <scope>NUCLEOTIDE SEQUENCE [LARGE SCALE GENOMIC DNA]</scope>
    <source>
        <strain evidence="4">98AG31 / pathotype 3-4-7</strain>
    </source>
</reference>
<keyword evidence="2" id="KW-0472">Membrane</keyword>
<feature type="region of interest" description="Disordered" evidence="1">
    <location>
        <begin position="301"/>
        <end position="328"/>
    </location>
</feature>
<dbReference type="Proteomes" id="UP000001072">
    <property type="component" value="Unassembled WGS sequence"/>
</dbReference>
<dbReference type="EMBL" id="GL883175">
    <property type="protein sequence ID" value="EGF98520.1"/>
    <property type="molecule type" value="Genomic_DNA"/>
</dbReference>
<feature type="compositionally biased region" description="Basic residues" evidence="1">
    <location>
        <begin position="487"/>
        <end position="498"/>
    </location>
</feature>
<feature type="transmembrane region" description="Helical" evidence="2">
    <location>
        <begin position="113"/>
        <end position="131"/>
    </location>
</feature>
<feature type="compositionally biased region" description="Low complexity" evidence="1">
    <location>
        <begin position="504"/>
        <end position="514"/>
    </location>
</feature>
<gene>
    <name evidence="3" type="ORF">MELLADRAFT_95627</name>
</gene>
<feature type="compositionally biased region" description="Polar residues" evidence="1">
    <location>
        <begin position="464"/>
        <end position="482"/>
    </location>
</feature>
<name>F4SA06_MELLP</name>
<dbReference type="AlphaFoldDB" id="F4SA06"/>
<keyword evidence="2" id="KW-1133">Transmembrane helix</keyword>
<keyword evidence="2" id="KW-0812">Transmembrane</keyword>
<organism evidence="4">
    <name type="scientific">Melampsora larici-populina (strain 98AG31 / pathotype 3-4-7)</name>
    <name type="common">Poplar leaf rust fungus</name>
    <dbReference type="NCBI Taxonomy" id="747676"/>
    <lineage>
        <taxon>Eukaryota</taxon>
        <taxon>Fungi</taxon>
        <taxon>Dikarya</taxon>
        <taxon>Basidiomycota</taxon>
        <taxon>Pucciniomycotina</taxon>
        <taxon>Pucciniomycetes</taxon>
        <taxon>Pucciniales</taxon>
        <taxon>Melampsoraceae</taxon>
        <taxon>Melampsora</taxon>
    </lineage>
</organism>
<protein>
    <submittedName>
        <fullName evidence="3">Uncharacterized protein</fullName>
    </submittedName>
</protein>
<dbReference type="InParanoid" id="F4SA06"/>
<keyword evidence="4" id="KW-1185">Reference proteome</keyword>
<feature type="transmembrane region" description="Helical" evidence="2">
    <location>
        <begin position="184"/>
        <end position="204"/>
    </location>
</feature>
<evidence type="ECO:0000256" key="1">
    <source>
        <dbReference type="SAM" id="MobiDB-lite"/>
    </source>
</evidence>
<dbReference type="OrthoDB" id="2498908at2759"/>
<dbReference type="KEGG" id="mlr:MELLADRAFT_95627"/>
<feature type="transmembrane region" description="Helical" evidence="2">
    <location>
        <begin position="236"/>
        <end position="260"/>
    </location>
</feature>
<proteinExistence type="predicted"/>
<dbReference type="RefSeq" id="XP_007418226.1">
    <property type="nucleotide sequence ID" value="XM_007418164.1"/>
</dbReference>